<dbReference type="OrthoDB" id="707242at2"/>
<dbReference type="AlphaFoldDB" id="A0A1T5DG64"/>
<dbReference type="InterPro" id="IPR032299">
    <property type="entry name" value="DUF4843"/>
</dbReference>
<proteinExistence type="predicted"/>
<protein>
    <recommendedName>
        <fullName evidence="3">DUF4843 domain-containing protein</fullName>
    </recommendedName>
</protein>
<dbReference type="RefSeq" id="WP_079642886.1">
    <property type="nucleotide sequence ID" value="NZ_FUZF01000007.1"/>
</dbReference>
<organism evidence="1 2">
    <name type="scientific">Sphingobacterium nematocida</name>
    <dbReference type="NCBI Taxonomy" id="1513896"/>
    <lineage>
        <taxon>Bacteria</taxon>
        <taxon>Pseudomonadati</taxon>
        <taxon>Bacteroidota</taxon>
        <taxon>Sphingobacteriia</taxon>
        <taxon>Sphingobacteriales</taxon>
        <taxon>Sphingobacteriaceae</taxon>
        <taxon>Sphingobacterium</taxon>
    </lineage>
</organism>
<dbReference type="Pfam" id="PF16132">
    <property type="entry name" value="DUF4843"/>
    <property type="match status" value="1"/>
</dbReference>
<evidence type="ECO:0000313" key="2">
    <source>
        <dbReference type="Proteomes" id="UP000190150"/>
    </source>
</evidence>
<sequence>MKQFKYIYIVVLFLSLVGCKEKALDFYNESESGSSIYFSLPYSTASATTPTDSLHVRFGFLPQDLISTDVPIQVSITGPIYDVDRVFKISTNSNATLKENEHYTFTDGSLVVPAGKNHGFVRLNIKKTEEMKKSRFVTSFRLLPNENFNTDIYYRYTNNMQRRVPILDFRLIVDNIFEEPYFWATRRSTAEGYLGKFSVAKLNLIIKLFNEDMEHFTDPQYTEANYFSIARLTFWGSYMKYWLGKEASEDRFYYDENKQLITVGPNAS</sequence>
<evidence type="ECO:0000313" key="1">
    <source>
        <dbReference type="EMBL" id="SKB70738.1"/>
    </source>
</evidence>
<dbReference type="PROSITE" id="PS51257">
    <property type="entry name" value="PROKAR_LIPOPROTEIN"/>
    <property type="match status" value="1"/>
</dbReference>
<name>A0A1T5DG64_9SPHI</name>
<keyword evidence="2" id="KW-1185">Reference proteome</keyword>
<accession>A0A1T5DG64</accession>
<evidence type="ECO:0008006" key="3">
    <source>
        <dbReference type="Google" id="ProtNLM"/>
    </source>
</evidence>
<gene>
    <name evidence="1" type="ORF">SAMN05660841_01945</name>
</gene>
<reference evidence="2" key="1">
    <citation type="submission" date="2017-02" db="EMBL/GenBank/DDBJ databases">
        <authorList>
            <person name="Varghese N."/>
            <person name="Submissions S."/>
        </authorList>
    </citation>
    <scope>NUCLEOTIDE SEQUENCE [LARGE SCALE GENOMIC DNA]</scope>
    <source>
        <strain evidence="2">DSM 24091</strain>
    </source>
</reference>
<dbReference type="EMBL" id="FUZF01000007">
    <property type="protein sequence ID" value="SKB70738.1"/>
    <property type="molecule type" value="Genomic_DNA"/>
</dbReference>
<dbReference type="Proteomes" id="UP000190150">
    <property type="component" value="Unassembled WGS sequence"/>
</dbReference>
<dbReference type="STRING" id="1513896.SAMN05660841_01945"/>